<proteinExistence type="predicted"/>
<evidence type="ECO:0000313" key="3">
    <source>
        <dbReference type="Proteomes" id="UP000217676"/>
    </source>
</evidence>
<gene>
    <name evidence="2" type="ORF">SLA_2390</name>
</gene>
<dbReference type="EMBL" id="AP017424">
    <property type="protein sequence ID" value="BAU83317.1"/>
    <property type="molecule type" value="Genomic_DNA"/>
</dbReference>
<evidence type="ECO:0000313" key="2">
    <source>
        <dbReference type="EMBL" id="BAU83317.1"/>
    </source>
</evidence>
<feature type="region of interest" description="Disordered" evidence="1">
    <location>
        <begin position="1"/>
        <end position="67"/>
    </location>
</feature>
<sequence length="128" mass="13680">MSAAPAAGDGIDHGTPRGYAQHRQRKVLPPCAQCRAANSTRERQRRQAQKAWNNGATGTPIPGRTVSTGQDCAVSGCGELAAVPRPAARMVRVDWPGSREPARWYCPGACRTYGLALAEVRAIGDRRA</sequence>
<dbReference type="AlphaFoldDB" id="A0A160NX05"/>
<organism evidence="2 3">
    <name type="scientific">Streptomyces laurentii</name>
    <dbReference type="NCBI Taxonomy" id="39478"/>
    <lineage>
        <taxon>Bacteria</taxon>
        <taxon>Bacillati</taxon>
        <taxon>Actinomycetota</taxon>
        <taxon>Actinomycetes</taxon>
        <taxon>Kitasatosporales</taxon>
        <taxon>Streptomycetaceae</taxon>
        <taxon>Streptomyces</taxon>
    </lineage>
</organism>
<protein>
    <submittedName>
        <fullName evidence="2">Uncharacterized protein</fullName>
    </submittedName>
</protein>
<keyword evidence="3" id="KW-1185">Reference proteome</keyword>
<reference evidence="2 3" key="1">
    <citation type="journal article" date="2016" name="Genome Announc.">
        <title>Complete Genome Sequence of Thiostrepton-Producing Streptomyces laurentii ATCC 31255.</title>
        <authorList>
            <person name="Doi K."/>
            <person name="Fujino Y."/>
            <person name="Nagayoshi Y."/>
            <person name="Ohshima T."/>
            <person name="Ogata S."/>
        </authorList>
    </citation>
    <scope>NUCLEOTIDE SEQUENCE [LARGE SCALE GENOMIC DNA]</scope>
    <source>
        <strain evidence="2 3">ATCC 31255</strain>
    </source>
</reference>
<accession>A0A160NX05</accession>
<dbReference type="Proteomes" id="UP000217676">
    <property type="component" value="Chromosome"/>
</dbReference>
<dbReference type="KEGG" id="slau:SLA_2390"/>
<evidence type="ECO:0000256" key="1">
    <source>
        <dbReference type="SAM" id="MobiDB-lite"/>
    </source>
</evidence>
<name>A0A160NX05_STRLU</name>